<dbReference type="OrthoDB" id="8026949at2759"/>
<name>A0A8S1J0B0_9CHLO</name>
<dbReference type="SMART" id="SM00343">
    <property type="entry name" value="ZnF_C2HC"/>
    <property type="match status" value="2"/>
</dbReference>
<dbReference type="GO" id="GO:0008270">
    <property type="term" value="F:zinc ion binding"/>
    <property type="evidence" value="ECO:0007669"/>
    <property type="project" value="InterPro"/>
</dbReference>
<organism evidence="3 4">
    <name type="scientific">Ostreobium quekettii</name>
    <dbReference type="NCBI Taxonomy" id="121088"/>
    <lineage>
        <taxon>Eukaryota</taxon>
        <taxon>Viridiplantae</taxon>
        <taxon>Chlorophyta</taxon>
        <taxon>core chlorophytes</taxon>
        <taxon>Ulvophyceae</taxon>
        <taxon>TCBD clade</taxon>
        <taxon>Bryopsidales</taxon>
        <taxon>Ostreobineae</taxon>
        <taxon>Ostreobiaceae</taxon>
        <taxon>Ostreobium</taxon>
    </lineage>
</organism>
<dbReference type="Gene3D" id="4.10.60.10">
    <property type="entry name" value="Zinc finger, CCHC-type"/>
    <property type="match status" value="1"/>
</dbReference>
<evidence type="ECO:0000313" key="3">
    <source>
        <dbReference type="EMBL" id="CAD7701048.1"/>
    </source>
</evidence>
<dbReference type="InterPro" id="IPR036875">
    <property type="entry name" value="Znf_CCHC_sf"/>
</dbReference>
<dbReference type="Proteomes" id="UP000708148">
    <property type="component" value="Unassembled WGS sequence"/>
</dbReference>
<gene>
    <name evidence="3" type="ORF">OSTQU699_LOCUS6407</name>
</gene>
<feature type="compositionally biased region" description="Basic and acidic residues" evidence="1">
    <location>
        <begin position="134"/>
        <end position="146"/>
    </location>
</feature>
<protein>
    <recommendedName>
        <fullName evidence="2">CCHC-type domain-containing protein</fullName>
    </recommendedName>
</protein>
<reference evidence="3" key="1">
    <citation type="submission" date="2020-12" db="EMBL/GenBank/DDBJ databases">
        <authorList>
            <person name="Iha C."/>
        </authorList>
    </citation>
    <scope>NUCLEOTIDE SEQUENCE</scope>
</reference>
<feature type="region of interest" description="Disordered" evidence="1">
    <location>
        <begin position="614"/>
        <end position="635"/>
    </location>
</feature>
<feature type="domain" description="CCHC-type" evidence="2">
    <location>
        <begin position="294"/>
        <end position="310"/>
    </location>
</feature>
<comment type="caution">
    <text evidence="3">The sequence shown here is derived from an EMBL/GenBank/DDBJ whole genome shotgun (WGS) entry which is preliminary data.</text>
</comment>
<dbReference type="PANTHER" id="PTHR35509:SF4">
    <property type="entry name" value="DUF1995 DOMAIN-CONTAINING PROTEIN"/>
    <property type="match status" value="1"/>
</dbReference>
<dbReference type="EMBL" id="CAJHUC010001416">
    <property type="protein sequence ID" value="CAD7701048.1"/>
    <property type="molecule type" value="Genomic_DNA"/>
</dbReference>
<feature type="compositionally biased region" description="Polar residues" evidence="1">
    <location>
        <begin position="115"/>
        <end position="132"/>
    </location>
</feature>
<sequence length="655" mass="73373">MLLHGSGWMTGTALAASRPWRLWPRRRGVVQSVPECHCLCWCALKVGLPSGQSPKLVAAGKDVSLRRASFKVAGGLGAEAHTAIVADTTMDGDSEQVDTTAPDRDLEVWTEDLSTDQQGGSNSGDSVRSPISTDAKRSRGEDGDMKLVDLGSVGKDEKILEHLEGMPDLIHLEDIDLDVLDEMLDEEYVDIGELDIPSRRGESGKRRGRRKGVALPHVHRAKIRLAMRGRNKYRRSLEHRTKIAQSMRKMWKKRREGAKPARQTTVTCSLCGAVGHNKRTCPRALVDAASATHRCSFCQQQGHNIRTCPLLKALKAKKDKQEALPMASKTIPALREEEQWKRELQPLELMEHPRVLQPVEVQLSQEPSKTHSVPLQAQSICQEAAQACLRAWRAGVRRQRLDLQVSMLDVADLRGSLGWPGSIQQQFRAVTPLVESILLELKRQQGLEGRLEAQVLDEGDAVGCWESKKVAAVLFPVSDTVDQIRGLDRGYGGNRLLLMINPQWQPGQVVSDFGFGVQRKLREDFVDSFEKVFFQKEINIFNDRVLLLRCYPGDWQVHLVQRSGQIELISTQPCEPQYEELLDLLRRLDGSMTQMSWIERLQMKLLREDVPKGAPQSRTCAQAKQVTAPPADTEDPAVDIVTGHLVRDLKMDPMR</sequence>
<proteinExistence type="predicted"/>
<dbReference type="Pfam" id="PF09353">
    <property type="entry name" value="DUF1995"/>
    <property type="match status" value="1"/>
</dbReference>
<evidence type="ECO:0000313" key="4">
    <source>
        <dbReference type="Proteomes" id="UP000708148"/>
    </source>
</evidence>
<feature type="region of interest" description="Disordered" evidence="1">
    <location>
        <begin position="112"/>
        <end position="146"/>
    </location>
</feature>
<dbReference type="InterPro" id="IPR053021">
    <property type="entry name" value="Chloroplast_ADK"/>
</dbReference>
<dbReference type="InterPro" id="IPR001878">
    <property type="entry name" value="Znf_CCHC"/>
</dbReference>
<feature type="compositionally biased region" description="Polar residues" evidence="1">
    <location>
        <begin position="616"/>
        <end position="625"/>
    </location>
</feature>
<dbReference type="PANTHER" id="PTHR35509">
    <property type="entry name" value="DOMAIN PROTEIN, PUTATIVE (DUF1995)-RELATED"/>
    <property type="match status" value="1"/>
</dbReference>
<keyword evidence="4" id="KW-1185">Reference proteome</keyword>
<dbReference type="InterPro" id="IPR018962">
    <property type="entry name" value="DUF1995"/>
</dbReference>
<dbReference type="AlphaFoldDB" id="A0A8S1J0B0"/>
<evidence type="ECO:0000256" key="1">
    <source>
        <dbReference type="SAM" id="MobiDB-lite"/>
    </source>
</evidence>
<accession>A0A8S1J0B0</accession>
<dbReference type="SUPFAM" id="SSF57756">
    <property type="entry name" value="Retrovirus zinc finger-like domains"/>
    <property type="match status" value="1"/>
</dbReference>
<dbReference type="GO" id="GO:0003676">
    <property type="term" value="F:nucleic acid binding"/>
    <property type="evidence" value="ECO:0007669"/>
    <property type="project" value="InterPro"/>
</dbReference>
<evidence type="ECO:0000259" key="2">
    <source>
        <dbReference type="SMART" id="SM00343"/>
    </source>
</evidence>
<feature type="domain" description="CCHC-type" evidence="2">
    <location>
        <begin position="267"/>
        <end position="283"/>
    </location>
</feature>